<accession>A0ABD0L630</accession>
<dbReference type="Proteomes" id="UP001519460">
    <property type="component" value="Unassembled WGS sequence"/>
</dbReference>
<comment type="caution">
    <text evidence="1">The sequence shown here is derived from an EMBL/GenBank/DDBJ whole genome shotgun (WGS) entry which is preliminary data.</text>
</comment>
<gene>
    <name evidence="1" type="ORF">BaRGS_00013892</name>
</gene>
<evidence type="ECO:0000313" key="2">
    <source>
        <dbReference type="Proteomes" id="UP001519460"/>
    </source>
</evidence>
<dbReference type="EMBL" id="JACVVK020000080">
    <property type="protein sequence ID" value="KAK7494765.1"/>
    <property type="molecule type" value="Genomic_DNA"/>
</dbReference>
<name>A0ABD0L630_9CAEN</name>
<dbReference type="AlphaFoldDB" id="A0ABD0L630"/>
<keyword evidence="2" id="KW-1185">Reference proteome</keyword>
<organism evidence="1 2">
    <name type="scientific">Batillaria attramentaria</name>
    <dbReference type="NCBI Taxonomy" id="370345"/>
    <lineage>
        <taxon>Eukaryota</taxon>
        <taxon>Metazoa</taxon>
        <taxon>Spiralia</taxon>
        <taxon>Lophotrochozoa</taxon>
        <taxon>Mollusca</taxon>
        <taxon>Gastropoda</taxon>
        <taxon>Caenogastropoda</taxon>
        <taxon>Sorbeoconcha</taxon>
        <taxon>Cerithioidea</taxon>
        <taxon>Batillariidae</taxon>
        <taxon>Batillaria</taxon>
    </lineage>
</organism>
<sequence length="96" mass="10795">MIVPSSVQTRPRRRWASHSIPCGSDADIHDCGRPTLGPSASLSGPMQLYTTDLSGKQSQCVLKPTVRKFKRKLEANPHRQWDDSRLYFKTGDGQVR</sequence>
<reference evidence="1 2" key="1">
    <citation type="journal article" date="2023" name="Sci. Data">
        <title>Genome assembly of the Korean intertidal mud-creeper Batillaria attramentaria.</title>
        <authorList>
            <person name="Patra A.K."/>
            <person name="Ho P.T."/>
            <person name="Jun S."/>
            <person name="Lee S.J."/>
            <person name="Kim Y."/>
            <person name="Won Y.J."/>
        </authorList>
    </citation>
    <scope>NUCLEOTIDE SEQUENCE [LARGE SCALE GENOMIC DNA]</scope>
    <source>
        <strain evidence="1">Wonlab-2016</strain>
    </source>
</reference>
<protein>
    <submittedName>
        <fullName evidence="1">Uncharacterized protein</fullName>
    </submittedName>
</protein>
<proteinExistence type="predicted"/>
<evidence type="ECO:0000313" key="1">
    <source>
        <dbReference type="EMBL" id="KAK7494765.1"/>
    </source>
</evidence>